<evidence type="ECO:0000313" key="1">
    <source>
        <dbReference type="EMBL" id="MPM41243.1"/>
    </source>
</evidence>
<dbReference type="AlphaFoldDB" id="A0A644ZRH2"/>
<comment type="caution">
    <text evidence="1">The sequence shown here is derived from an EMBL/GenBank/DDBJ whole genome shotgun (WGS) entry which is preliminary data.</text>
</comment>
<proteinExistence type="predicted"/>
<reference evidence="1" key="1">
    <citation type="submission" date="2019-08" db="EMBL/GenBank/DDBJ databases">
        <authorList>
            <person name="Kucharzyk K."/>
            <person name="Murdoch R.W."/>
            <person name="Higgins S."/>
            <person name="Loffler F."/>
        </authorList>
    </citation>
    <scope>NUCLEOTIDE SEQUENCE</scope>
</reference>
<name>A0A644ZRH2_9ZZZZ</name>
<sequence>MVKVSDSFEANLFTISAVAEASPSILSDVMDSLSLRRRKVSISLFRMVRETKGTSRMSPSLKFAFLVVVMSPAGSSTLEVTRVTFAVTGVTTTQTSSMTQRAIRRIFRFIATSNPVQSTIFPKRLQGVLRKKEVCSTASSLSSWVGLKVLVIRKAGK</sequence>
<gene>
    <name evidence="1" type="ORF">SDC9_87893</name>
</gene>
<accession>A0A644ZRH2</accession>
<dbReference type="EMBL" id="VSSQ01009296">
    <property type="protein sequence ID" value="MPM41243.1"/>
    <property type="molecule type" value="Genomic_DNA"/>
</dbReference>
<organism evidence="1">
    <name type="scientific">bioreactor metagenome</name>
    <dbReference type="NCBI Taxonomy" id="1076179"/>
    <lineage>
        <taxon>unclassified sequences</taxon>
        <taxon>metagenomes</taxon>
        <taxon>ecological metagenomes</taxon>
    </lineage>
</organism>
<protein>
    <submittedName>
        <fullName evidence="1">Uncharacterized protein</fullName>
    </submittedName>
</protein>